<dbReference type="EMBL" id="JXTC01000425">
    <property type="protein sequence ID" value="PON54963.1"/>
    <property type="molecule type" value="Genomic_DNA"/>
</dbReference>
<keyword evidence="2" id="KW-1185">Reference proteome</keyword>
<protein>
    <submittedName>
        <fullName evidence="1">Uncharacterized protein</fullName>
    </submittedName>
</protein>
<proteinExistence type="predicted"/>
<gene>
    <name evidence="1" type="ORF">TorRG33x02_300820</name>
</gene>
<accession>A0A2P5C1L8</accession>
<sequence>MAKKFKPSLLWLSFELCLQRLHQDENDLDMRKYQFHDGRLNPAGFKELFKIMRKIAIIFKIDRLWLR</sequence>
<organism evidence="1 2">
    <name type="scientific">Trema orientale</name>
    <name type="common">Charcoal tree</name>
    <name type="synonym">Celtis orientalis</name>
    <dbReference type="NCBI Taxonomy" id="63057"/>
    <lineage>
        <taxon>Eukaryota</taxon>
        <taxon>Viridiplantae</taxon>
        <taxon>Streptophyta</taxon>
        <taxon>Embryophyta</taxon>
        <taxon>Tracheophyta</taxon>
        <taxon>Spermatophyta</taxon>
        <taxon>Magnoliopsida</taxon>
        <taxon>eudicotyledons</taxon>
        <taxon>Gunneridae</taxon>
        <taxon>Pentapetalae</taxon>
        <taxon>rosids</taxon>
        <taxon>fabids</taxon>
        <taxon>Rosales</taxon>
        <taxon>Cannabaceae</taxon>
        <taxon>Trema</taxon>
    </lineage>
</organism>
<comment type="caution">
    <text evidence="1">The sequence shown here is derived from an EMBL/GenBank/DDBJ whole genome shotgun (WGS) entry which is preliminary data.</text>
</comment>
<dbReference type="OrthoDB" id="10420432at2759"/>
<dbReference type="InParanoid" id="A0A2P5C1L8"/>
<evidence type="ECO:0000313" key="2">
    <source>
        <dbReference type="Proteomes" id="UP000237000"/>
    </source>
</evidence>
<dbReference type="AlphaFoldDB" id="A0A2P5C1L8"/>
<dbReference type="Proteomes" id="UP000237000">
    <property type="component" value="Unassembled WGS sequence"/>
</dbReference>
<reference evidence="2" key="1">
    <citation type="submission" date="2016-06" db="EMBL/GenBank/DDBJ databases">
        <title>Parallel loss of symbiosis genes in relatives of nitrogen-fixing non-legume Parasponia.</title>
        <authorList>
            <person name="Van Velzen R."/>
            <person name="Holmer R."/>
            <person name="Bu F."/>
            <person name="Rutten L."/>
            <person name="Van Zeijl A."/>
            <person name="Liu W."/>
            <person name="Santuari L."/>
            <person name="Cao Q."/>
            <person name="Sharma T."/>
            <person name="Shen D."/>
            <person name="Roswanjaya Y."/>
            <person name="Wardhani T."/>
            <person name="Kalhor M.S."/>
            <person name="Jansen J."/>
            <person name="Van den Hoogen J."/>
            <person name="Gungor B."/>
            <person name="Hartog M."/>
            <person name="Hontelez J."/>
            <person name="Verver J."/>
            <person name="Yang W.-C."/>
            <person name="Schijlen E."/>
            <person name="Repin R."/>
            <person name="Schilthuizen M."/>
            <person name="Schranz E."/>
            <person name="Heidstra R."/>
            <person name="Miyata K."/>
            <person name="Fedorova E."/>
            <person name="Kohlen W."/>
            <person name="Bisseling T."/>
            <person name="Smit S."/>
            <person name="Geurts R."/>
        </authorList>
    </citation>
    <scope>NUCLEOTIDE SEQUENCE [LARGE SCALE GENOMIC DNA]</scope>
    <source>
        <strain evidence="2">cv. RG33-2</strain>
    </source>
</reference>
<evidence type="ECO:0000313" key="1">
    <source>
        <dbReference type="EMBL" id="PON54963.1"/>
    </source>
</evidence>
<name>A0A2P5C1L8_TREOI</name>